<reference evidence="1" key="1">
    <citation type="journal article" date="2023" name="Mol. Phylogenet. Evol.">
        <title>Genome-scale phylogeny and comparative genomics of the fungal order Sordariales.</title>
        <authorList>
            <person name="Hensen N."/>
            <person name="Bonometti L."/>
            <person name="Westerberg I."/>
            <person name="Brannstrom I.O."/>
            <person name="Guillou S."/>
            <person name="Cros-Aarteil S."/>
            <person name="Calhoun S."/>
            <person name="Haridas S."/>
            <person name="Kuo A."/>
            <person name="Mondo S."/>
            <person name="Pangilinan J."/>
            <person name="Riley R."/>
            <person name="LaButti K."/>
            <person name="Andreopoulos B."/>
            <person name="Lipzen A."/>
            <person name="Chen C."/>
            <person name="Yan M."/>
            <person name="Daum C."/>
            <person name="Ng V."/>
            <person name="Clum A."/>
            <person name="Steindorff A."/>
            <person name="Ohm R.A."/>
            <person name="Martin F."/>
            <person name="Silar P."/>
            <person name="Natvig D.O."/>
            <person name="Lalanne C."/>
            <person name="Gautier V."/>
            <person name="Ament-Velasquez S.L."/>
            <person name="Kruys A."/>
            <person name="Hutchinson M.I."/>
            <person name="Powell A.J."/>
            <person name="Barry K."/>
            <person name="Miller A.N."/>
            <person name="Grigoriev I.V."/>
            <person name="Debuchy R."/>
            <person name="Gladieux P."/>
            <person name="Hiltunen Thoren M."/>
            <person name="Johannesson H."/>
        </authorList>
    </citation>
    <scope>NUCLEOTIDE SEQUENCE</scope>
    <source>
        <strain evidence="1">CBS 757.83</strain>
    </source>
</reference>
<gene>
    <name evidence="1" type="ORF">N658DRAFT_490778</name>
</gene>
<reference evidence="1" key="2">
    <citation type="submission" date="2023-05" db="EMBL/GenBank/DDBJ databases">
        <authorList>
            <consortium name="Lawrence Berkeley National Laboratory"/>
            <person name="Steindorff A."/>
            <person name="Hensen N."/>
            <person name="Bonometti L."/>
            <person name="Westerberg I."/>
            <person name="Brannstrom I.O."/>
            <person name="Guillou S."/>
            <person name="Cros-Aarteil S."/>
            <person name="Calhoun S."/>
            <person name="Haridas S."/>
            <person name="Kuo A."/>
            <person name="Mondo S."/>
            <person name="Pangilinan J."/>
            <person name="Riley R."/>
            <person name="Labutti K."/>
            <person name="Andreopoulos B."/>
            <person name="Lipzen A."/>
            <person name="Chen C."/>
            <person name="Yanf M."/>
            <person name="Daum C."/>
            <person name="Ng V."/>
            <person name="Clum A."/>
            <person name="Ohm R."/>
            <person name="Martin F."/>
            <person name="Silar P."/>
            <person name="Natvig D."/>
            <person name="Lalanne C."/>
            <person name="Gautier V."/>
            <person name="Ament-Velasquez S.L."/>
            <person name="Kruys A."/>
            <person name="Hutchinson M.I."/>
            <person name="Powell A.J."/>
            <person name="Barry K."/>
            <person name="Miller A.N."/>
            <person name="Grigoriev I.V."/>
            <person name="Debuchy R."/>
            <person name="Gladieux P."/>
            <person name="Thoren M.H."/>
            <person name="Johannesson H."/>
        </authorList>
    </citation>
    <scope>NUCLEOTIDE SEQUENCE</scope>
    <source>
        <strain evidence="1">CBS 757.83</strain>
    </source>
</reference>
<sequence>MSTSRALSSCIVVETTNAPVPVLPCIATPPNTVASMELQSADHIRRSNGELLQVLFNRNQTDEIANRASSNQWNKKRLETLTPVPR</sequence>
<name>A0AAN6Q9Q1_9PEZI</name>
<keyword evidence="2" id="KW-1185">Reference proteome</keyword>
<dbReference type="EMBL" id="MU863624">
    <property type="protein sequence ID" value="KAK4106173.1"/>
    <property type="molecule type" value="Genomic_DNA"/>
</dbReference>
<accession>A0AAN6Q9Q1</accession>
<protein>
    <submittedName>
        <fullName evidence="1">Uncharacterized protein</fullName>
    </submittedName>
</protein>
<evidence type="ECO:0000313" key="2">
    <source>
        <dbReference type="Proteomes" id="UP001305647"/>
    </source>
</evidence>
<evidence type="ECO:0000313" key="1">
    <source>
        <dbReference type="EMBL" id="KAK4106173.1"/>
    </source>
</evidence>
<proteinExistence type="predicted"/>
<comment type="caution">
    <text evidence="1">The sequence shown here is derived from an EMBL/GenBank/DDBJ whole genome shotgun (WGS) entry which is preliminary data.</text>
</comment>
<dbReference type="AlphaFoldDB" id="A0AAN6Q9Q1"/>
<organism evidence="1 2">
    <name type="scientific">Parathielavia hyrcaniae</name>
    <dbReference type="NCBI Taxonomy" id="113614"/>
    <lineage>
        <taxon>Eukaryota</taxon>
        <taxon>Fungi</taxon>
        <taxon>Dikarya</taxon>
        <taxon>Ascomycota</taxon>
        <taxon>Pezizomycotina</taxon>
        <taxon>Sordariomycetes</taxon>
        <taxon>Sordariomycetidae</taxon>
        <taxon>Sordariales</taxon>
        <taxon>Chaetomiaceae</taxon>
        <taxon>Parathielavia</taxon>
    </lineage>
</organism>
<dbReference type="Proteomes" id="UP001305647">
    <property type="component" value="Unassembled WGS sequence"/>
</dbReference>